<organism evidence="2 3">
    <name type="scientific">Laccaria amethystina LaAM-08-1</name>
    <dbReference type="NCBI Taxonomy" id="1095629"/>
    <lineage>
        <taxon>Eukaryota</taxon>
        <taxon>Fungi</taxon>
        <taxon>Dikarya</taxon>
        <taxon>Basidiomycota</taxon>
        <taxon>Agaricomycotina</taxon>
        <taxon>Agaricomycetes</taxon>
        <taxon>Agaricomycetidae</taxon>
        <taxon>Agaricales</taxon>
        <taxon>Agaricineae</taxon>
        <taxon>Hydnangiaceae</taxon>
        <taxon>Laccaria</taxon>
    </lineage>
</organism>
<keyword evidence="3" id="KW-1185">Reference proteome</keyword>
<sequence length="134" mass="15368">ETPLPADTFPRLGKLSPHTLSNHNRRHLPNAQPTAIRPPRLAQLRALQIKTAFTIQCRLIEHKSNMVPSPLSLSVFRGFNVLPRGLLSRTWKQTSTLRVHGPLVRGEGEGKKMPNVLELRLVAFRARWQVRRRY</sequence>
<dbReference type="EMBL" id="KN838617">
    <property type="protein sequence ID" value="KIK00859.1"/>
    <property type="molecule type" value="Genomic_DNA"/>
</dbReference>
<protein>
    <submittedName>
        <fullName evidence="2">Unplaced genomic scaffold K443scaffold_82, whole genome shotgun sequence</fullName>
    </submittedName>
</protein>
<feature type="region of interest" description="Disordered" evidence="1">
    <location>
        <begin position="1"/>
        <end position="33"/>
    </location>
</feature>
<reference evidence="2 3" key="1">
    <citation type="submission" date="2014-04" db="EMBL/GenBank/DDBJ databases">
        <authorList>
            <consortium name="DOE Joint Genome Institute"/>
            <person name="Kuo A."/>
            <person name="Kohler A."/>
            <person name="Nagy L.G."/>
            <person name="Floudas D."/>
            <person name="Copeland A."/>
            <person name="Barry K.W."/>
            <person name="Cichocki N."/>
            <person name="Veneault-Fourrey C."/>
            <person name="LaButti K."/>
            <person name="Lindquist E.A."/>
            <person name="Lipzen A."/>
            <person name="Lundell T."/>
            <person name="Morin E."/>
            <person name="Murat C."/>
            <person name="Sun H."/>
            <person name="Tunlid A."/>
            <person name="Henrissat B."/>
            <person name="Grigoriev I.V."/>
            <person name="Hibbett D.S."/>
            <person name="Martin F."/>
            <person name="Nordberg H.P."/>
            <person name="Cantor M.N."/>
            <person name="Hua S.X."/>
        </authorList>
    </citation>
    <scope>NUCLEOTIDE SEQUENCE [LARGE SCALE GENOMIC DNA]</scope>
    <source>
        <strain evidence="2 3">LaAM-08-1</strain>
    </source>
</reference>
<dbReference type="Proteomes" id="UP000054477">
    <property type="component" value="Unassembled WGS sequence"/>
</dbReference>
<evidence type="ECO:0000256" key="1">
    <source>
        <dbReference type="SAM" id="MobiDB-lite"/>
    </source>
</evidence>
<dbReference type="AlphaFoldDB" id="A0A0C9XH00"/>
<name>A0A0C9XH00_9AGAR</name>
<proteinExistence type="predicted"/>
<evidence type="ECO:0000313" key="2">
    <source>
        <dbReference type="EMBL" id="KIK00859.1"/>
    </source>
</evidence>
<gene>
    <name evidence="2" type="ORF">K443DRAFT_99625</name>
</gene>
<accession>A0A0C9XH00</accession>
<evidence type="ECO:0000313" key="3">
    <source>
        <dbReference type="Proteomes" id="UP000054477"/>
    </source>
</evidence>
<reference evidence="3" key="2">
    <citation type="submission" date="2015-01" db="EMBL/GenBank/DDBJ databases">
        <title>Evolutionary Origins and Diversification of the Mycorrhizal Mutualists.</title>
        <authorList>
            <consortium name="DOE Joint Genome Institute"/>
            <consortium name="Mycorrhizal Genomics Consortium"/>
            <person name="Kohler A."/>
            <person name="Kuo A."/>
            <person name="Nagy L.G."/>
            <person name="Floudas D."/>
            <person name="Copeland A."/>
            <person name="Barry K.W."/>
            <person name="Cichocki N."/>
            <person name="Veneault-Fourrey C."/>
            <person name="LaButti K."/>
            <person name="Lindquist E.A."/>
            <person name="Lipzen A."/>
            <person name="Lundell T."/>
            <person name="Morin E."/>
            <person name="Murat C."/>
            <person name="Riley R."/>
            <person name="Ohm R."/>
            <person name="Sun H."/>
            <person name="Tunlid A."/>
            <person name="Henrissat B."/>
            <person name="Grigoriev I.V."/>
            <person name="Hibbett D.S."/>
            <person name="Martin F."/>
        </authorList>
    </citation>
    <scope>NUCLEOTIDE SEQUENCE [LARGE SCALE GENOMIC DNA]</scope>
    <source>
        <strain evidence="3">LaAM-08-1</strain>
    </source>
</reference>
<dbReference type="HOGENOM" id="CLU_1901209_0_0_1"/>
<feature type="non-terminal residue" evidence="2">
    <location>
        <position position="1"/>
    </location>
</feature>